<evidence type="ECO:0000313" key="2">
    <source>
        <dbReference type="EMBL" id="UVG41550.1"/>
    </source>
</evidence>
<dbReference type="AlphaFoldDB" id="A0A976UG89"/>
<accession>A0A976UG89</accession>
<dbReference type="RefSeq" id="YP_010472085.1">
    <property type="nucleotide sequence ID" value="NC_066075.1"/>
</dbReference>
<keyword evidence="1" id="KW-1133">Transmembrane helix</keyword>
<evidence type="ECO:0000256" key="1">
    <source>
        <dbReference type="SAM" id="Phobius"/>
    </source>
</evidence>
<sequence length="124" mass="14394">MVYLVLEMGKVLQMMILVIAILLFQILKKIEKKNRAESKNYEHQIYKKMSDKDANSETDDTKLVPEFLGYSKIEGTVFINLRLNKVGFRDNNGYRFRTAMTMADDKILKLAKTDFHLFPDAGKP</sequence>
<reference evidence="2" key="2">
    <citation type="journal article" date="2022" name="Int J Environ Res Public Health">
        <title>Comparative Analysis of Bacillariophyceae Chloroplast Genomes Uncovers Extensive Genome Rearrangements Associated with Speciation.</title>
        <authorList>
            <person name="Wang Y."/>
            <person name="Wang J."/>
            <person name="Chen Y."/>
            <person name="Liu S."/>
            <person name="Zhao Y."/>
            <person name="Chen N."/>
        </authorList>
    </citation>
    <scope>NUCLEOTIDE SEQUENCE</scope>
    <source>
        <strain evidence="2">Jiaozhou Bay in China</strain>
    </source>
</reference>
<feature type="transmembrane region" description="Helical" evidence="1">
    <location>
        <begin position="12"/>
        <end position="30"/>
    </location>
</feature>
<keyword evidence="1" id="KW-0812">Transmembrane</keyword>
<keyword evidence="2" id="KW-0934">Plastid</keyword>
<keyword evidence="1" id="KW-0472">Membrane</keyword>
<name>A0A976UG89_9STRA</name>
<protein>
    <submittedName>
        <fullName evidence="2">Uncharacterized protein</fullName>
    </submittedName>
</protein>
<geneLocation type="chloroplast" evidence="2"/>
<dbReference type="GeneID" id="74849425"/>
<proteinExistence type="predicted"/>
<keyword evidence="2" id="KW-0150">Chloroplast</keyword>
<reference evidence="2" key="1">
    <citation type="submission" date="2021-11" db="EMBL/GenBank/DDBJ databases">
        <authorList>
            <person name="Wang Y."/>
            <person name="Chen N."/>
        </authorList>
    </citation>
    <scope>NUCLEOTIDE SEQUENCE</scope>
    <source>
        <strain evidence="2">Jiaozhou Bay in China</strain>
    </source>
</reference>
<gene>
    <name evidence="2" type="primary">orf124</name>
</gene>
<organism evidence="2">
    <name type="scientific">Navicula arenaria</name>
    <dbReference type="NCBI Taxonomy" id="355634"/>
    <lineage>
        <taxon>Eukaryota</taxon>
        <taxon>Sar</taxon>
        <taxon>Stramenopiles</taxon>
        <taxon>Ochrophyta</taxon>
        <taxon>Bacillariophyta</taxon>
        <taxon>Bacillariophyceae</taxon>
        <taxon>Bacillariophycidae</taxon>
        <taxon>Naviculales</taxon>
        <taxon>Naviculaceae</taxon>
        <taxon>Navicula</taxon>
    </lineage>
</organism>
<dbReference type="EMBL" id="OL415005">
    <property type="protein sequence ID" value="UVG41550.1"/>
    <property type="molecule type" value="Genomic_DNA"/>
</dbReference>